<gene>
    <name evidence="3" type="ORF">ACFX5E_04595</name>
</gene>
<keyword evidence="4" id="KW-1185">Reference proteome</keyword>
<dbReference type="EMBL" id="JBHZPZ010000004">
    <property type="protein sequence ID" value="MFE3867354.1"/>
    <property type="molecule type" value="Genomic_DNA"/>
</dbReference>
<name>A0ABW6HTM2_9FLAO</name>
<feature type="compositionally biased region" description="Low complexity" evidence="1">
    <location>
        <begin position="174"/>
        <end position="187"/>
    </location>
</feature>
<evidence type="ECO:0000313" key="3">
    <source>
        <dbReference type="EMBL" id="MFE3867354.1"/>
    </source>
</evidence>
<keyword evidence="2" id="KW-0732">Signal</keyword>
<evidence type="ECO:0000313" key="4">
    <source>
        <dbReference type="Proteomes" id="UP001600109"/>
    </source>
</evidence>
<organism evidence="3 4">
    <name type="scientific">Flavobacterium xylosi</name>
    <dbReference type="NCBI Taxonomy" id="3230415"/>
    <lineage>
        <taxon>Bacteria</taxon>
        <taxon>Pseudomonadati</taxon>
        <taxon>Bacteroidota</taxon>
        <taxon>Flavobacteriia</taxon>
        <taxon>Flavobacteriales</taxon>
        <taxon>Flavobacteriaceae</taxon>
        <taxon>Flavobacterium</taxon>
    </lineage>
</organism>
<feature type="region of interest" description="Disordered" evidence="1">
    <location>
        <begin position="174"/>
        <end position="222"/>
    </location>
</feature>
<accession>A0ABW6HTM2</accession>
<reference evidence="3 4" key="1">
    <citation type="submission" date="2024-06" db="EMBL/GenBank/DDBJ databases">
        <title>Flavobacterium spp. isolated from glacier.</title>
        <authorList>
            <person name="Han D."/>
        </authorList>
    </citation>
    <scope>NUCLEOTIDE SEQUENCE [LARGE SCALE GENOMIC DNA]</scope>
    <source>
        <strain evidence="3 4">LS2P90</strain>
    </source>
</reference>
<comment type="caution">
    <text evidence="3">The sequence shown here is derived from an EMBL/GenBank/DDBJ whole genome shotgun (WGS) entry which is preliminary data.</text>
</comment>
<evidence type="ECO:0000256" key="2">
    <source>
        <dbReference type="SAM" id="SignalP"/>
    </source>
</evidence>
<sequence>MKKITFLVASILLFGGGVANATEKNNFSQERRLPVDFRNAEPIVFTERGVEFFVFPDGQFDFNTRPATGGDMYYKATRTSAVNRTHGAPSNFRNGNYGVKVEHDNFGRVRRIGNVMINYDANDRIKRVGSVYMTYNRYALEQVGGLQIIYNRRGQIIDMVGSVKGRRAYENNVGNYEPNYGGNQNNNDNEDCDDDHGNNQNSNDQNQYYFKNGGTKAQKEDNKALGSVDIRIDKRR</sequence>
<proteinExistence type="predicted"/>
<feature type="chain" id="PRO_5047423901" evidence="2">
    <location>
        <begin position="22"/>
        <end position="236"/>
    </location>
</feature>
<evidence type="ECO:0000256" key="1">
    <source>
        <dbReference type="SAM" id="MobiDB-lite"/>
    </source>
</evidence>
<feature type="compositionally biased region" description="Low complexity" evidence="1">
    <location>
        <begin position="198"/>
        <end position="207"/>
    </location>
</feature>
<dbReference type="Proteomes" id="UP001600109">
    <property type="component" value="Unassembled WGS sequence"/>
</dbReference>
<protein>
    <submittedName>
        <fullName evidence="3">Uncharacterized protein</fullName>
    </submittedName>
</protein>
<dbReference type="RefSeq" id="WP_379853998.1">
    <property type="nucleotide sequence ID" value="NZ_JBHZPZ010000004.1"/>
</dbReference>
<feature type="signal peptide" evidence="2">
    <location>
        <begin position="1"/>
        <end position="21"/>
    </location>
</feature>